<name>A0AA88IVE8_TACVA</name>
<protein>
    <submittedName>
        <fullName evidence="2">Uncharacterized protein</fullName>
    </submittedName>
</protein>
<feature type="region of interest" description="Disordered" evidence="1">
    <location>
        <begin position="1"/>
        <end position="25"/>
    </location>
</feature>
<comment type="caution">
    <text evidence="2">The sequence shown here is derived from an EMBL/GenBank/DDBJ whole genome shotgun (WGS) entry which is preliminary data.</text>
</comment>
<dbReference type="EMBL" id="JAVHJS010000023">
    <property type="protein sequence ID" value="KAK2819821.1"/>
    <property type="molecule type" value="Genomic_DNA"/>
</dbReference>
<dbReference type="Proteomes" id="UP001187315">
    <property type="component" value="Unassembled WGS sequence"/>
</dbReference>
<evidence type="ECO:0000313" key="2">
    <source>
        <dbReference type="EMBL" id="KAK2819821.1"/>
    </source>
</evidence>
<dbReference type="AlphaFoldDB" id="A0AA88IVE8"/>
<gene>
    <name evidence="2" type="ORF">Q7C36_021467</name>
</gene>
<evidence type="ECO:0000313" key="3">
    <source>
        <dbReference type="Proteomes" id="UP001187315"/>
    </source>
</evidence>
<organism evidence="2 3">
    <name type="scientific">Tachysurus vachellii</name>
    <name type="common">Darkbarbel catfish</name>
    <name type="synonym">Pelteobagrus vachellii</name>
    <dbReference type="NCBI Taxonomy" id="175792"/>
    <lineage>
        <taxon>Eukaryota</taxon>
        <taxon>Metazoa</taxon>
        <taxon>Chordata</taxon>
        <taxon>Craniata</taxon>
        <taxon>Vertebrata</taxon>
        <taxon>Euteleostomi</taxon>
        <taxon>Actinopterygii</taxon>
        <taxon>Neopterygii</taxon>
        <taxon>Teleostei</taxon>
        <taxon>Ostariophysi</taxon>
        <taxon>Siluriformes</taxon>
        <taxon>Bagridae</taxon>
        <taxon>Tachysurus</taxon>
    </lineage>
</organism>
<evidence type="ECO:0000256" key="1">
    <source>
        <dbReference type="SAM" id="MobiDB-lite"/>
    </source>
</evidence>
<sequence>MRVSLDSETKERGWNQTDEVEEGNGDCLRERIMNDSGASASARPSPCHPQGRLITTWPAITPLLYDLRWLPPTICKSGGV</sequence>
<reference evidence="2" key="1">
    <citation type="submission" date="2023-08" db="EMBL/GenBank/DDBJ databases">
        <title>Pelteobagrus vachellii genome.</title>
        <authorList>
            <person name="Liu H."/>
        </authorList>
    </citation>
    <scope>NUCLEOTIDE SEQUENCE</scope>
    <source>
        <strain evidence="2">PRFRI_2022a</strain>
        <tissue evidence="2">Muscle</tissue>
    </source>
</reference>
<keyword evidence="3" id="KW-1185">Reference proteome</keyword>
<accession>A0AA88IVE8</accession>
<feature type="compositionally biased region" description="Basic and acidic residues" evidence="1">
    <location>
        <begin position="1"/>
        <end position="13"/>
    </location>
</feature>
<proteinExistence type="predicted"/>